<feature type="domain" description="Carboxylesterase type B" evidence="4">
    <location>
        <begin position="31"/>
        <end position="551"/>
    </location>
</feature>
<keyword evidence="2 3" id="KW-0378">Hydrolase</keyword>
<evidence type="ECO:0000256" key="2">
    <source>
        <dbReference type="ARBA" id="ARBA00022801"/>
    </source>
</evidence>
<sequence length="575" mass="62358">MRIAKTYLCLLTATSVLAPPVIARPSPSPAQPRVTIKNGTLVGAQNSEYHQDYFLGIPYALPPVGNLRFNMPHELNESWSTERAATAYGPFCRTAPLKLPGFSQDGVTYARSEDCLTLNIVRPSGLSSCSKVPVLVWIHGGGLQDGGSGDPRYNMTFLVKESVSMGAPIIGVSINYRISGWGFLNGAVVNASRVANLGLHDQRLALHWIHENIGAFGGDPTRITIHGESSGAISVGHHLLAYGGRDDRLFHAAIAQSGGPLSPSSFLTLDQQDEQYAQVLNATKCSGLEDTLGCLRSVSADVLDDAFRPLTFTPVIDGGLVPDFPSASLKEGKFVKVPLLIGANTNEGTPFTTWGGLGVDNKAEFMAAIKAFDAGQGLSDKVASDITEYYVTRLTQNDLKQQLGTVLVSPGPSYGALYGPISLYLGDVLFSSGRRYSLQAWHEHDVPAYSYRFDSVPSGISSKVLGAAHFQEVAFVFNNLAGEGYNVNPLSSSSIQREGQLQHLSMLMARMWLSFATTLSPNHHEVPNFNITWPKYQNDNPTNMVFRLENTTLEADNFRLDGTTQIIQAFKELKL</sequence>
<dbReference type="InterPro" id="IPR019826">
    <property type="entry name" value="Carboxylesterase_B_AS"/>
</dbReference>
<dbReference type="SUPFAM" id="SSF53474">
    <property type="entry name" value="alpha/beta-Hydrolases"/>
    <property type="match status" value="1"/>
</dbReference>
<dbReference type="HOGENOM" id="CLU_006586_10_6_1"/>
<dbReference type="InterPro" id="IPR050654">
    <property type="entry name" value="AChE-related_enzymes"/>
</dbReference>
<keyword evidence="3" id="KW-0732">Signal</keyword>
<dbReference type="OrthoDB" id="408631at2759"/>
<feature type="chain" id="PRO_5005152068" description="Carboxylic ester hydrolase" evidence="3">
    <location>
        <begin position="24"/>
        <end position="575"/>
    </location>
</feature>
<reference evidence="5" key="1">
    <citation type="submission" date="2012-04" db="EMBL/GenBank/DDBJ databases">
        <title>The Genome Sequence of Fusarium oxysporum melonis.</title>
        <authorList>
            <consortium name="The Broad Institute Genome Sequencing Platform"/>
            <person name="Ma L.-J."/>
            <person name="Gale L.R."/>
            <person name="Schwartz D.C."/>
            <person name="Zhou S."/>
            <person name="Corby-Kistler H."/>
            <person name="Young S.K."/>
            <person name="Zeng Q."/>
            <person name="Gargeya S."/>
            <person name="Fitzgerald M."/>
            <person name="Haas B."/>
            <person name="Abouelleil A."/>
            <person name="Alvarado L."/>
            <person name="Arachchi H.M."/>
            <person name="Berlin A."/>
            <person name="Brown A."/>
            <person name="Chapman S.B."/>
            <person name="Chen Z."/>
            <person name="Dunbar C."/>
            <person name="Freedman E."/>
            <person name="Gearin G."/>
            <person name="Goldberg J."/>
            <person name="Griggs A."/>
            <person name="Gujja S."/>
            <person name="Heiman D."/>
            <person name="Howarth C."/>
            <person name="Larson L."/>
            <person name="Lui A."/>
            <person name="MacDonald P.J.P."/>
            <person name="Montmayeur A."/>
            <person name="Murphy C."/>
            <person name="Neiman D."/>
            <person name="Pearson M."/>
            <person name="Priest M."/>
            <person name="Roberts A."/>
            <person name="Saif S."/>
            <person name="Shea T."/>
            <person name="Shenoy N."/>
            <person name="Sisk P."/>
            <person name="Stolte C."/>
            <person name="Sykes S."/>
            <person name="Wortman J."/>
            <person name="Nusbaum C."/>
            <person name="Birren B."/>
        </authorList>
    </citation>
    <scope>NUCLEOTIDE SEQUENCE</scope>
    <source>
        <strain evidence="5">26406</strain>
    </source>
</reference>
<dbReference type="VEuPathDB" id="FungiDB:FOMG_16222"/>
<evidence type="ECO:0000256" key="1">
    <source>
        <dbReference type="ARBA" id="ARBA00005964"/>
    </source>
</evidence>
<dbReference type="GO" id="GO:0052689">
    <property type="term" value="F:carboxylic ester hydrolase activity"/>
    <property type="evidence" value="ECO:0007669"/>
    <property type="project" value="TreeGrafter"/>
</dbReference>
<dbReference type="ESTHER" id="fusox-x0a2c5">
    <property type="family name" value="Fungal_carboxylesterase_lipase"/>
</dbReference>
<dbReference type="EMBL" id="JH659350">
    <property type="protein sequence ID" value="EXK27416.1"/>
    <property type="molecule type" value="Genomic_DNA"/>
</dbReference>
<dbReference type="PANTHER" id="PTHR43918">
    <property type="entry name" value="ACETYLCHOLINESTERASE"/>
    <property type="match status" value="1"/>
</dbReference>
<dbReference type="InterPro" id="IPR019819">
    <property type="entry name" value="Carboxylesterase_B_CS"/>
</dbReference>
<feature type="signal peptide" evidence="3">
    <location>
        <begin position="1"/>
        <end position="23"/>
    </location>
</feature>
<protein>
    <recommendedName>
        <fullName evidence="3">Carboxylic ester hydrolase</fullName>
        <ecNumber evidence="3">3.1.1.-</ecNumber>
    </recommendedName>
</protein>
<dbReference type="PROSITE" id="PS00122">
    <property type="entry name" value="CARBOXYLESTERASE_B_1"/>
    <property type="match status" value="1"/>
</dbReference>
<reference evidence="5" key="2">
    <citation type="submission" date="2012-05" db="EMBL/GenBank/DDBJ databases">
        <title>Annotation of the Genome Sequence of Fusarium oxysporum f. sp. melonis 26406.</title>
        <authorList>
            <consortium name="The Broad Institute Genomics Platform"/>
            <person name="Ma L.-J."/>
            <person name="Corby-Kistler H."/>
            <person name="Broz K."/>
            <person name="Gale L.R."/>
            <person name="Jonkers W."/>
            <person name="O'Donnell K."/>
            <person name="Ploetz R."/>
            <person name="Steinberg C."/>
            <person name="Schwartz D.C."/>
            <person name="VanEtten H."/>
            <person name="Zhou S."/>
            <person name="Young S.K."/>
            <person name="Zeng Q."/>
            <person name="Gargeya S."/>
            <person name="Fitzgerald M."/>
            <person name="Abouelleil A."/>
            <person name="Alvarado L."/>
            <person name="Chapman S.B."/>
            <person name="Gainer-Dewar J."/>
            <person name="Goldberg J."/>
            <person name="Griggs A."/>
            <person name="Gujja S."/>
            <person name="Hansen M."/>
            <person name="Howarth C."/>
            <person name="Imamovic A."/>
            <person name="Ireland A."/>
            <person name="Larimer J."/>
            <person name="McCowan C."/>
            <person name="Murphy C."/>
            <person name="Pearson M."/>
            <person name="Poon T.W."/>
            <person name="Priest M."/>
            <person name="Roberts A."/>
            <person name="Saif S."/>
            <person name="Shea T."/>
            <person name="Sykes S."/>
            <person name="Wortman J."/>
            <person name="Nusbaum C."/>
            <person name="Birren B."/>
        </authorList>
    </citation>
    <scope>NUCLEOTIDE SEQUENCE</scope>
    <source>
        <strain evidence="5">26406</strain>
    </source>
</reference>
<dbReference type="EC" id="3.1.1.-" evidence="3"/>
<name>X0A2C5_FUSOX</name>
<dbReference type="InterPro" id="IPR029058">
    <property type="entry name" value="AB_hydrolase_fold"/>
</dbReference>
<dbReference type="InterPro" id="IPR002018">
    <property type="entry name" value="CarbesteraseB"/>
</dbReference>
<proteinExistence type="inferred from homology"/>
<evidence type="ECO:0000256" key="3">
    <source>
        <dbReference type="RuleBase" id="RU361235"/>
    </source>
</evidence>
<evidence type="ECO:0000313" key="5">
    <source>
        <dbReference type="EMBL" id="EXK27416.1"/>
    </source>
</evidence>
<gene>
    <name evidence="5" type="ORF">FOMG_16222</name>
</gene>
<evidence type="ECO:0000259" key="4">
    <source>
        <dbReference type="Pfam" id="PF00135"/>
    </source>
</evidence>
<dbReference type="PANTHER" id="PTHR43918:SF4">
    <property type="entry name" value="CARBOXYLIC ESTER HYDROLASE"/>
    <property type="match status" value="1"/>
</dbReference>
<dbReference type="PROSITE" id="PS00941">
    <property type="entry name" value="CARBOXYLESTERASE_B_2"/>
    <property type="match status" value="1"/>
</dbReference>
<dbReference type="Proteomes" id="UP000030703">
    <property type="component" value="Unassembled WGS sequence"/>
</dbReference>
<dbReference type="AlphaFoldDB" id="X0A2C5"/>
<accession>X0A2C5</accession>
<dbReference type="Pfam" id="PF00135">
    <property type="entry name" value="COesterase"/>
    <property type="match status" value="1"/>
</dbReference>
<dbReference type="Gene3D" id="3.40.50.1820">
    <property type="entry name" value="alpha/beta hydrolase"/>
    <property type="match status" value="1"/>
</dbReference>
<organism evidence="5">
    <name type="scientific">Fusarium oxysporum f. sp. melonis 26406</name>
    <dbReference type="NCBI Taxonomy" id="1089452"/>
    <lineage>
        <taxon>Eukaryota</taxon>
        <taxon>Fungi</taxon>
        <taxon>Dikarya</taxon>
        <taxon>Ascomycota</taxon>
        <taxon>Pezizomycotina</taxon>
        <taxon>Sordariomycetes</taxon>
        <taxon>Hypocreomycetidae</taxon>
        <taxon>Hypocreales</taxon>
        <taxon>Nectriaceae</taxon>
        <taxon>Fusarium</taxon>
        <taxon>Fusarium oxysporum species complex</taxon>
    </lineage>
</organism>
<comment type="similarity">
    <text evidence="1 3">Belongs to the type-B carboxylesterase/lipase family.</text>
</comment>